<dbReference type="InterPro" id="IPR044911">
    <property type="entry name" value="V-type_ATPase_csu/dsu_dom_3"/>
</dbReference>
<name>A0A9D2KMI9_9FIRM</name>
<evidence type="ECO:0000256" key="1">
    <source>
        <dbReference type="ARBA" id="ARBA00006709"/>
    </source>
</evidence>
<accession>A0A9D2KMI9</accession>
<reference evidence="4" key="1">
    <citation type="journal article" date="2021" name="PeerJ">
        <title>Extensive microbial diversity within the chicken gut microbiome revealed by metagenomics and culture.</title>
        <authorList>
            <person name="Gilroy R."/>
            <person name="Ravi A."/>
            <person name="Getino M."/>
            <person name="Pursley I."/>
            <person name="Horton D.L."/>
            <person name="Alikhan N.F."/>
            <person name="Baker D."/>
            <person name="Gharbi K."/>
            <person name="Hall N."/>
            <person name="Watson M."/>
            <person name="Adriaenssens E.M."/>
            <person name="Foster-Nyarko E."/>
            <person name="Jarju S."/>
            <person name="Secka A."/>
            <person name="Antonio M."/>
            <person name="Oren A."/>
            <person name="Chaudhuri R.R."/>
            <person name="La Ragione R."/>
            <person name="Hildebrand F."/>
            <person name="Pallen M.J."/>
        </authorList>
    </citation>
    <scope>NUCLEOTIDE SEQUENCE</scope>
    <source>
        <strain evidence="4">CHK178-16964</strain>
    </source>
</reference>
<dbReference type="InterPro" id="IPR050873">
    <property type="entry name" value="V-ATPase_V0D/AC39_subunit"/>
</dbReference>
<protein>
    <submittedName>
        <fullName evidence="4">V-type ATPase subunit</fullName>
    </submittedName>
</protein>
<organism evidence="4 5">
    <name type="scientific">Candidatus Lachnoclostridium stercoravium</name>
    <dbReference type="NCBI Taxonomy" id="2838633"/>
    <lineage>
        <taxon>Bacteria</taxon>
        <taxon>Bacillati</taxon>
        <taxon>Bacillota</taxon>
        <taxon>Clostridia</taxon>
        <taxon>Lachnospirales</taxon>
        <taxon>Lachnospiraceae</taxon>
    </lineage>
</organism>
<comment type="caution">
    <text evidence="4">The sequence shown here is derived from an EMBL/GenBank/DDBJ whole genome shotgun (WGS) entry which is preliminary data.</text>
</comment>
<dbReference type="Gene3D" id="1.20.1690.10">
    <property type="entry name" value="V-type ATP synthase subunit C domain"/>
    <property type="match status" value="2"/>
</dbReference>
<evidence type="ECO:0000256" key="2">
    <source>
        <dbReference type="ARBA" id="ARBA00022448"/>
    </source>
</evidence>
<gene>
    <name evidence="4" type="ORF">IAA07_03555</name>
</gene>
<keyword evidence="3" id="KW-0406">Ion transport</keyword>
<dbReference type="GO" id="GO:0046961">
    <property type="term" value="F:proton-transporting ATPase activity, rotational mechanism"/>
    <property type="evidence" value="ECO:0007669"/>
    <property type="project" value="InterPro"/>
</dbReference>
<dbReference type="AlphaFoldDB" id="A0A9D2KMI9"/>
<proteinExistence type="inferred from homology"/>
<dbReference type="InterPro" id="IPR035067">
    <property type="entry name" value="V-type_ATPase_csu/dsu"/>
</dbReference>
<dbReference type="PANTHER" id="PTHR38682:SF1">
    <property type="entry name" value="V-TYPE ATP SYNTHASE SUBUNIT C"/>
    <property type="match status" value="1"/>
</dbReference>
<dbReference type="Gene3D" id="1.10.132.50">
    <property type="entry name" value="ATP synthase (C/AC39) subunit, domain 3"/>
    <property type="match status" value="1"/>
</dbReference>
<dbReference type="Proteomes" id="UP000823900">
    <property type="component" value="Unassembled WGS sequence"/>
</dbReference>
<dbReference type="PANTHER" id="PTHR38682">
    <property type="entry name" value="V-TYPE ATP SYNTHASE SUBUNIT C"/>
    <property type="match status" value="1"/>
</dbReference>
<sequence length="324" mass="36366">MSKATYAYGVARIRAMEMSLFTSAVIEQLMALKSYESCLQFLEEKGWGGTDVPQDAEAILAAEREKTWRTVRELLGKDTRILDVFSYPNLFHNLKAAIKETAVSEKHGSIYYEDCSIGGKEMARIVAERDWEALPANMRDAAKEAYESFLHTKDGQLCDIIVDRAALTAVIQAGEEASDPIIRDYAESTAAIADIKIAVRSWRTGKSLDFMRRAMAECKTVSTERLSLAAMAGIDGICEYLEGTPYREGGAALKESTSAFERWCDNQIIETIRPQKYNPFSAGPIIAYMLARENEIKTVRIILTGKLNQLPDDLIRERVREMYV</sequence>
<evidence type="ECO:0000313" key="4">
    <source>
        <dbReference type="EMBL" id="HJA70643.1"/>
    </source>
</evidence>
<reference evidence="4" key="2">
    <citation type="submission" date="2021-04" db="EMBL/GenBank/DDBJ databases">
        <authorList>
            <person name="Gilroy R."/>
        </authorList>
    </citation>
    <scope>NUCLEOTIDE SEQUENCE</scope>
    <source>
        <strain evidence="4">CHK178-16964</strain>
    </source>
</reference>
<dbReference type="InterPro" id="IPR036079">
    <property type="entry name" value="ATPase_csu/dsu_sf"/>
</dbReference>
<dbReference type="InterPro" id="IPR002843">
    <property type="entry name" value="ATPase_V0-cplx_csu/dsu"/>
</dbReference>
<dbReference type="SUPFAM" id="SSF103486">
    <property type="entry name" value="V-type ATP synthase subunit C"/>
    <property type="match status" value="1"/>
</dbReference>
<comment type="similarity">
    <text evidence="1">Belongs to the V-ATPase V0D/AC39 subunit family.</text>
</comment>
<dbReference type="EMBL" id="DWZA01000029">
    <property type="protein sequence ID" value="HJA70643.1"/>
    <property type="molecule type" value="Genomic_DNA"/>
</dbReference>
<keyword evidence="2" id="KW-0813">Transport</keyword>
<evidence type="ECO:0000256" key="3">
    <source>
        <dbReference type="ARBA" id="ARBA00023065"/>
    </source>
</evidence>
<evidence type="ECO:0000313" key="5">
    <source>
        <dbReference type="Proteomes" id="UP000823900"/>
    </source>
</evidence>
<dbReference type="Pfam" id="PF01992">
    <property type="entry name" value="vATP-synt_AC39"/>
    <property type="match status" value="1"/>
</dbReference>